<evidence type="ECO:0000259" key="10">
    <source>
        <dbReference type="PROSITE" id="PS51829"/>
    </source>
</evidence>
<dbReference type="InterPro" id="IPR027268">
    <property type="entry name" value="Peptidase_M4/M1_CTD_sf"/>
</dbReference>
<dbReference type="InterPro" id="IPR008979">
    <property type="entry name" value="Galactose-bd-like_sf"/>
</dbReference>
<dbReference type="InterPro" id="IPR002884">
    <property type="entry name" value="P_dom"/>
</dbReference>
<keyword evidence="5 9" id="KW-0378">Hydrolase</keyword>
<keyword evidence="6 9" id="KW-0862">Zinc</keyword>
<dbReference type="SUPFAM" id="SSF55486">
    <property type="entry name" value="Metalloproteases ('zincins'), catalytic domain"/>
    <property type="match status" value="1"/>
</dbReference>
<gene>
    <name evidence="11" type="ORF">J2S42_007714</name>
</gene>
<dbReference type="PANTHER" id="PTHR33794:SF1">
    <property type="entry name" value="BACILLOLYSIN"/>
    <property type="match status" value="1"/>
</dbReference>
<dbReference type="GO" id="GO:0046872">
    <property type="term" value="F:metal ion binding"/>
    <property type="evidence" value="ECO:0007669"/>
    <property type="project" value="UniProtKB-UniRule"/>
</dbReference>
<keyword evidence="2 9" id="KW-0645">Protease</keyword>
<dbReference type="Pfam" id="PF01447">
    <property type="entry name" value="Peptidase_M4"/>
    <property type="match status" value="1"/>
</dbReference>
<dbReference type="Gene3D" id="3.10.450.490">
    <property type="match status" value="1"/>
</dbReference>
<dbReference type="Gene3D" id="2.60.120.260">
    <property type="entry name" value="Galactose-binding domain-like"/>
    <property type="match status" value="1"/>
</dbReference>
<protein>
    <recommendedName>
        <fullName evidence="9">Neutral metalloproteinase</fullName>
        <ecNumber evidence="9">3.4.24.-</ecNumber>
    </recommendedName>
</protein>
<dbReference type="InterPro" id="IPR050728">
    <property type="entry name" value="Zinc_Metalloprotease_M4"/>
</dbReference>
<accession>A0AAE3W826</accession>
<dbReference type="PROSITE" id="PS51829">
    <property type="entry name" value="P_HOMO_B"/>
    <property type="match status" value="1"/>
</dbReference>
<comment type="function">
    <text evidence="9">Extracellular zinc metalloprotease.</text>
</comment>
<evidence type="ECO:0000256" key="8">
    <source>
        <dbReference type="PIRSR" id="PIRSR623612-1"/>
    </source>
</evidence>
<keyword evidence="9" id="KW-0964">Secreted</keyword>
<keyword evidence="12" id="KW-1185">Reference proteome</keyword>
<evidence type="ECO:0000256" key="6">
    <source>
        <dbReference type="ARBA" id="ARBA00022833"/>
    </source>
</evidence>
<evidence type="ECO:0000256" key="3">
    <source>
        <dbReference type="ARBA" id="ARBA00022723"/>
    </source>
</evidence>
<dbReference type="EC" id="3.4.24.-" evidence="9"/>
<dbReference type="EMBL" id="JAUSUZ010000001">
    <property type="protein sequence ID" value="MDQ0371045.1"/>
    <property type="molecule type" value="Genomic_DNA"/>
</dbReference>
<dbReference type="Pfam" id="PF07504">
    <property type="entry name" value="FTP"/>
    <property type="match status" value="1"/>
</dbReference>
<dbReference type="Proteomes" id="UP001240236">
    <property type="component" value="Unassembled WGS sequence"/>
</dbReference>
<evidence type="ECO:0000256" key="7">
    <source>
        <dbReference type="ARBA" id="ARBA00023049"/>
    </source>
</evidence>
<dbReference type="GO" id="GO:0004252">
    <property type="term" value="F:serine-type endopeptidase activity"/>
    <property type="evidence" value="ECO:0007669"/>
    <property type="project" value="InterPro"/>
</dbReference>
<evidence type="ECO:0000256" key="1">
    <source>
        <dbReference type="ARBA" id="ARBA00009388"/>
    </source>
</evidence>
<evidence type="ECO:0000313" key="11">
    <source>
        <dbReference type="EMBL" id="MDQ0371045.1"/>
    </source>
</evidence>
<feature type="chain" id="PRO_5041769177" description="Neutral metalloproteinase" evidence="9">
    <location>
        <begin position="28"/>
        <end position="679"/>
    </location>
</feature>
<dbReference type="Gene3D" id="3.10.450.40">
    <property type="match status" value="1"/>
</dbReference>
<dbReference type="Gene3D" id="3.10.170.10">
    <property type="match status" value="1"/>
</dbReference>
<comment type="subcellular location">
    <subcellularLocation>
        <location evidence="9">Secreted</location>
    </subcellularLocation>
</comment>
<evidence type="ECO:0000256" key="9">
    <source>
        <dbReference type="RuleBase" id="RU366073"/>
    </source>
</evidence>
<reference evidence="11 12" key="1">
    <citation type="submission" date="2023-07" db="EMBL/GenBank/DDBJ databases">
        <title>Sequencing the genomes of 1000 actinobacteria strains.</title>
        <authorList>
            <person name="Klenk H.-P."/>
        </authorList>
    </citation>
    <scope>NUCLEOTIDE SEQUENCE [LARGE SCALE GENOMIC DNA]</scope>
    <source>
        <strain evidence="11 12">DSM 44709</strain>
    </source>
</reference>
<feature type="active site" description="Proton donor" evidence="8">
    <location>
        <position position="451"/>
    </location>
</feature>
<keyword evidence="7 9" id="KW-0482">Metalloprotease</keyword>
<dbReference type="GO" id="GO:0004222">
    <property type="term" value="F:metalloendopeptidase activity"/>
    <property type="evidence" value="ECO:0007669"/>
    <property type="project" value="UniProtKB-UniRule"/>
</dbReference>
<dbReference type="PANTHER" id="PTHR33794">
    <property type="entry name" value="BACILLOLYSIN"/>
    <property type="match status" value="1"/>
</dbReference>
<keyword evidence="3" id="KW-0479">Metal-binding</keyword>
<dbReference type="Pfam" id="PF01483">
    <property type="entry name" value="P_proprotein"/>
    <property type="match status" value="1"/>
</dbReference>
<sequence>MRSMLASTGIIAVVLGLAAGVPTAAQGAPSGGDRVPDRAAALARAEQAVSAHRAAIKGVDGEKYIAGRVIIDASGASHTRYQRTYRGLPVRGGDFVVHSDAAGRFAGADVAQPDAISLPSITPKKTAGQAADAAKQGFEGTLTGVLGSTLIVDAVPTPRLAWQVRLSGTRADGQTPSKENVIVDAHTGAVLQRWDDVRVFIPSEQLTAAAAAPGPVARAAAGVPAKGSGLGIFNGAVPLDTKPGSGGSFALTDPSRGDNDTCTFGNNTNLCSTLWDADNAWGNGTQSDRNSAGVDAHYGAAQTWDYFRTVHRRTGIRGDGKGVRARVHYGWNYTNAFWDGTNVTFGDGRDNANPLVALDVVAHELSHGLTDSLAGLEYNDDAGGLNEATSDIFGSMVEFAANNVNDPGDYDIGEEINLFGDGRPLRYMYQPSLDGRSFDCYQFPWPDYDPHYTSGPGNHFFYLLAEGSSGGPKPSPTCDGSTVTGIGRERAARIWFRALDAHFTSTESYRKARQDTLKAAADLYGTCNDEYRAVQAAWSAVNVSGSDAVCTGPGDPPPGELPPVESNYFSNTNRIVIPDGPIGEAESPITVTDQPTSPRDLKVKVLIYHGEPRDLVVDVIAPDGTVYNVHNRGYGYYDSIDKTYVLDVSSKQPNGVWKLRVRDRSSRDTGSIASWSLQF</sequence>
<dbReference type="AlphaFoldDB" id="A0AAE3W826"/>
<comment type="cofactor">
    <cofactor evidence="9">
        <name>Zn(2+)</name>
        <dbReference type="ChEBI" id="CHEBI:29105"/>
    </cofactor>
</comment>
<dbReference type="PRINTS" id="PR00730">
    <property type="entry name" value="THERMOLYSIN"/>
</dbReference>
<comment type="similarity">
    <text evidence="1 9">Belongs to the peptidase M4 family.</text>
</comment>
<dbReference type="InterPro" id="IPR011096">
    <property type="entry name" value="FTP_domain"/>
</dbReference>
<feature type="domain" description="P/Homo B" evidence="10">
    <location>
        <begin position="554"/>
        <end position="679"/>
    </location>
</feature>
<dbReference type="Pfam" id="PF02868">
    <property type="entry name" value="Peptidase_M4_C"/>
    <property type="match status" value="1"/>
</dbReference>
<proteinExistence type="inferred from homology"/>
<feature type="signal peptide" evidence="9">
    <location>
        <begin position="1"/>
        <end position="27"/>
    </location>
</feature>
<evidence type="ECO:0000256" key="4">
    <source>
        <dbReference type="ARBA" id="ARBA00022729"/>
    </source>
</evidence>
<dbReference type="GO" id="GO:0005576">
    <property type="term" value="C:extracellular region"/>
    <property type="evidence" value="ECO:0007669"/>
    <property type="project" value="UniProtKB-SubCell"/>
</dbReference>
<evidence type="ECO:0000256" key="5">
    <source>
        <dbReference type="ARBA" id="ARBA00022801"/>
    </source>
</evidence>
<evidence type="ECO:0000313" key="12">
    <source>
        <dbReference type="Proteomes" id="UP001240236"/>
    </source>
</evidence>
<dbReference type="SUPFAM" id="SSF49785">
    <property type="entry name" value="Galactose-binding domain-like"/>
    <property type="match status" value="1"/>
</dbReference>
<name>A0AAE3W826_9ACTN</name>
<organism evidence="11 12">
    <name type="scientific">Catenuloplanes indicus</name>
    <dbReference type="NCBI Taxonomy" id="137267"/>
    <lineage>
        <taxon>Bacteria</taxon>
        <taxon>Bacillati</taxon>
        <taxon>Actinomycetota</taxon>
        <taxon>Actinomycetes</taxon>
        <taxon>Micromonosporales</taxon>
        <taxon>Micromonosporaceae</taxon>
        <taxon>Catenuloplanes</taxon>
    </lineage>
</organism>
<feature type="active site" evidence="8">
    <location>
        <position position="364"/>
    </location>
</feature>
<dbReference type="Gene3D" id="1.10.390.10">
    <property type="entry name" value="Neutral Protease Domain 2"/>
    <property type="match status" value="1"/>
</dbReference>
<dbReference type="InterPro" id="IPR023612">
    <property type="entry name" value="Peptidase_M4"/>
</dbReference>
<comment type="caution">
    <text evidence="11">The sequence shown here is derived from an EMBL/GenBank/DDBJ whole genome shotgun (WGS) entry which is preliminary data.</text>
</comment>
<dbReference type="InterPro" id="IPR013856">
    <property type="entry name" value="Peptidase_M4_domain"/>
</dbReference>
<dbReference type="InterPro" id="IPR001570">
    <property type="entry name" value="Peptidase_M4_C_domain"/>
</dbReference>
<dbReference type="CDD" id="cd09597">
    <property type="entry name" value="M4_TLP"/>
    <property type="match status" value="1"/>
</dbReference>
<evidence type="ECO:0000256" key="2">
    <source>
        <dbReference type="ARBA" id="ARBA00022670"/>
    </source>
</evidence>
<dbReference type="GO" id="GO:0006508">
    <property type="term" value="P:proteolysis"/>
    <property type="evidence" value="ECO:0007669"/>
    <property type="project" value="UniProtKB-KW"/>
</dbReference>
<keyword evidence="4 9" id="KW-0732">Signal</keyword>